<feature type="site" description="Could be important to modulate the pK values of the two catalytic cysteine residues" evidence="8">
    <location>
        <position position="195"/>
    </location>
</feature>
<dbReference type="STRING" id="266117.Rxyl_0095"/>
<comment type="catalytic activity">
    <reaction evidence="7 8">
        <text>(2S,6S)-2,6-diaminopimelate = meso-2,6-diaminopimelate</text>
        <dbReference type="Rhea" id="RHEA:15393"/>
        <dbReference type="ChEBI" id="CHEBI:57609"/>
        <dbReference type="ChEBI" id="CHEBI:57791"/>
        <dbReference type="EC" id="5.1.1.7"/>
    </reaction>
</comment>
<feature type="binding site" evidence="8">
    <location>
        <position position="177"/>
    </location>
    <ligand>
        <name>substrate</name>
    </ligand>
</feature>
<evidence type="ECO:0000256" key="7">
    <source>
        <dbReference type="ARBA" id="ARBA00051712"/>
    </source>
</evidence>
<evidence type="ECO:0000256" key="9">
    <source>
        <dbReference type="PROSITE-ProRule" id="PRU10125"/>
    </source>
</evidence>
<feature type="binding site" evidence="8">
    <location>
        <begin position="195"/>
        <end position="196"/>
    </location>
    <ligand>
        <name>substrate</name>
    </ligand>
</feature>
<dbReference type="EC" id="5.1.1.7" evidence="3 8"/>
<dbReference type="RefSeq" id="WP_011563093.1">
    <property type="nucleotide sequence ID" value="NC_008148.1"/>
</dbReference>
<evidence type="ECO:0000256" key="8">
    <source>
        <dbReference type="HAMAP-Rule" id="MF_00197"/>
    </source>
</evidence>
<evidence type="ECO:0000256" key="5">
    <source>
        <dbReference type="ARBA" id="ARBA00023154"/>
    </source>
</evidence>
<organism evidence="10 11">
    <name type="scientific">Rubrobacter xylanophilus (strain DSM 9941 / JCM 11954 / NBRC 16129 / PRD-1)</name>
    <dbReference type="NCBI Taxonomy" id="266117"/>
    <lineage>
        <taxon>Bacteria</taxon>
        <taxon>Bacillati</taxon>
        <taxon>Actinomycetota</taxon>
        <taxon>Rubrobacteria</taxon>
        <taxon>Rubrobacterales</taxon>
        <taxon>Rubrobacteraceae</taxon>
        <taxon>Rubrobacter</taxon>
    </lineage>
</organism>
<feature type="binding site" evidence="8">
    <location>
        <position position="12"/>
    </location>
    <ligand>
        <name>substrate</name>
    </ligand>
</feature>
<reference evidence="10 11" key="1">
    <citation type="submission" date="2006-06" db="EMBL/GenBank/DDBJ databases">
        <title>Complete sequence of Rubrobacter xylanophilus DSM 9941.</title>
        <authorList>
            <consortium name="US DOE Joint Genome Institute"/>
            <person name="Copeland A."/>
            <person name="Lucas S."/>
            <person name="Lapidus A."/>
            <person name="Barry K."/>
            <person name="Detter J.C."/>
            <person name="Glavina del Rio T."/>
            <person name="Hammon N."/>
            <person name="Israni S."/>
            <person name="Dalin E."/>
            <person name="Tice H."/>
            <person name="Pitluck S."/>
            <person name="Munk A.C."/>
            <person name="Brettin T."/>
            <person name="Bruce D."/>
            <person name="Han C."/>
            <person name="Tapia R."/>
            <person name="Gilna P."/>
            <person name="Schmutz J."/>
            <person name="Larimer F."/>
            <person name="Land M."/>
            <person name="Hauser L."/>
            <person name="Kyrpides N."/>
            <person name="Lykidis A."/>
            <person name="da Costa M.S."/>
            <person name="Rainey F.A."/>
            <person name="Empadinhas N."/>
            <person name="Jolivet E."/>
            <person name="Battista J.R."/>
            <person name="Richardson P."/>
        </authorList>
    </citation>
    <scope>NUCLEOTIDE SEQUENCE [LARGE SCALE GENOMIC DNA]</scope>
    <source>
        <strain evidence="11">DSM 9941 / NBRC 16129 / PRD-1</strain>
    </source>
</reference>
<gene>
    <name evidence="8" type="primary">dapF</name>
    <name evidence="10" type="ordered locus">Rxyl_0095</name>
</gene>
<keyword evidence="6 8" id="KW-0413">Isomerase</keyword>
<sequence length="262" mass="27915">MTAFTKMHGAGNDFLLFDWEEVEGADLAELARRACDRHFGVGADGILVPAPSASADLRMVYRNADGSPSEMCGNGIRCLARYARDRGIVSGDVLAVETGAGVRKVALLEGGRASRVEMGSPAFGAPVALLGHRFVRVSMGNPHAVAFLPAEEAVERLDLRSVGPRVERDPAFPGRTNVEFVCVRGPHELRMRIWERGAGETLASGSGSCAAAAAAIREGLARGPVRVILDGGEVEVEWSGREGDPLYMRGPAEYVCEGRLLL</sequence>
<accession>Q1AZV3</accession>
<keyword evidence="5 8" id="KW-0457">Lysine biosynthesis</keyword>
<dbReference type="InterPro" id="IPR018510">
    <property type="entry name" value="DAP_epimerase_AS"/>
</dbReference>
<evidence type="ECO:0000256" key="6">
    <source>
        <dbReference type="ARBA" id="ARBA00023235"/>
    </source>
</evidence>
<dbReference type="Gene3D" id="3.10.310.10">
    <property type="entry name" value="Diaminopimelate Epimerase, Chain A, domain 1"/>
    <property type="match status" value="2"/>
</dbReference>
<dbReference type="PANTHER" id="PTHR31689">
    <property type="entry name" value="DIAMINOPIMELATE EPIMERASE, CHLOROPLASTIC"/>
    <property type="match status" value="1"/>
</dbReference>
<dbReference type="eggNOG" id="COG0253">
    <property type="taxonomic scope" value="Bacteria"/>
</dbReference>
<evidence type="ECO:0000256" key="4">
    <source>
        <dbReference type="ARBA" id="ARBA00022605"/>
    </source>
</evidence>
<dbReference type="GO" id="GO:0008837">
    <property type="term" value="F:diaminopimelate epimerase activity"/>
    <property type="evidence" value="ECO:0007669"/>
    <property type="project" value="UniProtKB-UniRule"/>
</dbReference>
<feature type="binding site" evidence="8">
    <location>
        <position position="141"/>
    </location>
    <ligand>
        <name>substrate</name>
    </ligand>
</feature>
<keyword evidence="8" id="KW-0963">Cytoplasm</keyword>
<feature type="active site" evidence="9">
    <location>
        <position position="72"/>
    </location>
</feature>
<evidence type="ECO:0000313" key="10">
    <source>
        <dbReference type="EMBL" id="ABG03075.1"/>
    </source>
</evidence>
<dbReference type="PANTHER" id="PTHR31689:SF0">
    <property type="entry name" value="DIAMINOPIMELATE EPIMERASE"/>
    <property type="match status" value="1"/>
</dbReference>
<keyword evidence="4 8" id="KW-0028">Amino-acid biosynthesis</keyword>
<evidence type="ECO:0000256" key="3">
    <source>
        <dbReference type="ARBA" id="ARBA00013080"/>
    </source>
</evidence>
<evidence type="ECO:0000256" key="1">
    <source>
        <dbReference type="ARBA" id="ARBA00005196"/>
    </source>
</evidence>
<name>Q1AZV3_RUBXD</name>
<keyword evidence="11" id="KW-1185">Reference proteome</keyword>
<protein>
    <recommendedName>
        <fullName evidence="3 8">Diaminopimelate epimerase</fullName>
        <shortName evidence="8">DAP epimerase</shortName>
        <ecNumber evidence="3 8">5.1.1.7</ecNumber>
    </recommendedName>
    <alternativeName>
        <fullName evidence="8">PLP-independent amino acid racemase</fullName>
    </alternativeName>
</protein>
<comment type="pathway">
    <text evidence="1 8">Amino-acid biosynthesis; L-lysine biosynthesis via DAP pathway; DL-2,6-diaminopimelate from LL-2,6-diaminopimelate: step 1/1.</text>
</comment>
<dbReference type="UniPathway" id="UPA00034">
    <property type="reaction ID" value="UER00025"/>
</dbReference>
<dbReference type="AlphaFoldDB" id="Q1AZV3"/>
<comment type="similarity">
    <text evidence="2 8">Belongs to the diaminopimelate epimerase family.</text>
</comment>
<evidence type="ECO:0000313" key="11">
    <source>
        <dbReference type="Proteomes" id="UP000006637"/>
    </source>
</evidence>
<dbReference type="PhylomeDB" id="Q1AZV3"/>
<dbReference type="HOGENOM" id="CLU_053306_3_0_11"/>
<dbReference type="InterPro" id="IPR001653">
    <property type="entry name" value="DAP_epimerase_DapF"/>
</dbReference>
<comment type="function">
    <text evidence="8">Catalyzes the stereoinversion of LL-2,6-diaminopimelate (L,L-DAP) to meso-diaminopimelate (meso-DAP), a precursor of L-lysine and an essential component of the bacterial peptidoglycan.</text>
</comment>
<dbReference type="GO" id="GO:0005829">
    <property type="term" value="C:cytosol"/>
    <property type="evidence" value="ECO:0007669"/>
    <property type="project" value="TreeGrafter"/>
</dbReference>
<comment type="subcellular location">
    <subcellularLocation>
        <location evidence="8">Cytoplasm</location>
    </subcellularLocation>
</comment>
<evidence type="ECO:0000256" key="2">
    <source>
        <dbReference type="ARBA" id="ARBA00010219"/>
    </source>
</evidence>
<comment type="subunit">
    <text evidence="8">Homodimer.</text>
</comment>
<feature type="active site" description="Proton donor" evidence="8">
    <location>
        <position position="72"/>
    </location>
</feature>
<dbReference type="PROSITE" id="PS01326">
    <property type="entry name" value="DAP_EPIMERASE"/>
    <property type="match status" value="1"/>
</dbReference>
<dbReference type="EMBL" id="CP000386">
    <property type="protein sequence ID" value="ABG03075.1"/>
    <property type="molecule type" value="Genomic_DNA"/>
</dbReference>
<dbReference type="SUPFAM" id="SSF54506">
    <property type="entry name" value="Diaminopimelate epimerase-like"/>
    <property type="match status" value="2"/>
</dbReference>
<dbReference type="OrthoDB" id="9805408at2"/>
<feature type="binding site" evidence="8">
    <location>
        <position position="63"/>
    </location>
    <ligand>
        <name>substrate</name>
    </ligand>
</feature>
<dbReference type="Pfam" id="PF01678">
    <property type="entry name" value="DAP_epimerase"/>
    <property type="match status" value="2"/>
</dbReference>
<dbReference type="Proteomes" id="UP000006637">
    <property type="component" value="Chromosome"/>
</dbReference>
<feature type="binding site" evidence="8">
    <location>
        <begin position="205"/>
        <end position="206"/>
    </location>
    <ligand>
        <name>substrate</name>
    </ligand>
</feature>
<dbReference type="HAMAP" id="MF_00197">
    <property type="entry name" value="DAP_epimerase"/>
    <property type="match status" value="1"/>
</dbReference>
<dbReference type="KEGG" id="rxy:Rxyl_0095"/>
<feature type="binding site" evidence="8">
    <location>
        <begin position="73"/>
        <end position="74"/>
    </location>
    <ligand>
        <name>substrate</name>
    </ligand>
</feature>
<dbReference type="GO" id="GO:0009089">
    <property type="term" value="P:lysine biosynthetic process via diaminopimelate"/>
    <property type="evidence" value="ECO:0007669"/>
    <property type="project" value="UniProtKB-UniRule"/>
</dbReference>
<comment type="caution">
    <text evidence="8">Lacks conserved residue(s) required for the propagation of feature annotation.</text>
</comment>
<feature type="site" description="Could be important to modulate the pK values of the two catalytic cysteine residues" evidence="8">
    <location>
        <position position="143"/>
    </location>
</feature>
<proteinExistence type="inferred from homology"/>
<dbReference type="NCBIfam" id="TIGR00652">
    <property type="entry name" value="DapF"/>
    <property type="match status" value="1"/>
</dbReference>